<dbReference type="InterPro" id="IPR022412">
    <property type="entry name" value="Quinolinate_PRibosylTrfase_N"/>
</dbReference>
<protein>
    <recommendedName>
        <fullName evidence="2">Putative pyrophosphorylase ModD</fullName>
    </recommendedName>
</protein>
<proteinExistence type="inferred from homology"/>
<organism evidence="9 10">
    <name type="scientific">Gleimia hominis</name>
    <dbReference type="NCBI Taxonomy" id="595468"/>
    <lineage>
        <taxon>Bacteria</taxon>
        <taxon>Bacillati</taxon>
        <taxon>Actinomycetota</taxon>
        <taxon>Actinomycetes</taxon>
        <taxon>Actinomycetales</taxon>
        <taxon>Actinomycetaceae</taxon>
        <taxon>Gleimia</taxon>
    </lineage>
</organism>
<evidence type="ECO:0000256" key="1">
    <source>
        <dbReference type="ARBA" id="ARBA00009400"/>
    </source>
</evidence>
<sequence>MEVEMMYFTTAEIERFLLEDMPFQDLTTDALQLSGACTAEYFTRENGVVSGLEEVQRLADLLGVDFSSTLGSGAEVSAGDTLCTARGPVRAVFALWKVGQNILDTCSGIATRAHEMRTALRVAGLSLPLLVTRKVTPGAKKLMVKAALDGGAVAHRMGVSETILVFGQHIQMAGGVDAFVTQLPRVKRANIEKKIIVETSDPHVATRVLAAGADGIQFDKVPTQRLATIVKDIHEAYPNSVLLAAGGVNPSNCVEYGQTGVNGLVTTSIYHAPPLDIGVRINRS</sequence>
<dbReference type="Pfam" id="PF01729">
    <property type="entry name" value="QRPTase_C"/>
    <property type="match status" value="1"/>
</dbReference>
<dbReference type="InterPro" id="IPR006242">
    <property type="entry name" value="ModD"/>
</dbReference>
<dbReference type="RefSeq" id="WP_313272154.1">
    <property type="nucleotide sequence ID" value="NZ_JASXSX010000001.1"/>
</dbReference>
<dbReference type="SUPFAM" id="SSF51690">
    <property type="entry name" value="Nicotinate/Quinolinate PRTase C-terminal domain-like"/>
    <property type="match status" value="1"/>
</dbReference>
<evidence type="ECO:0000256" key="6">
    <source>
        <dbReference type="PIRNR" id="PIRNR006250"/>
    </source>
</evidence>
<name>A0ABU3I971_9ACTO</name>
<accession>A0ABU3I971</accession>
<dbReference type="InterPro" id="IPR027277">
    <property type="entry name" value="NadC/ModD"/>
</dbReference>
<comment type="caution">
    <text evidence="9">The sequence shown here is derived from an EMBL/GenBank/DDBJ whole genome shotgun (WGS) entry which is preliminary data.</text>
</comment>
<feature type="domain" description="Quinolinate phosphoribosyl transferase C-terminal" evidence="7">
    <location>
        <begin position="109"/>
        <end position="279"/>
    </location>
</feature>
<dbReference type="Proteomes" id="UP001247542">
    <property type="component" value="Unassembled WGS sequence"/>
</dbReference>
<comment type="catalytic activity">
    <reaction evidence="5">
        <text>nicotinate beta-D-ribonucleotide + CO2 + diphosphate = quinolinate + 5-phospho-alpha-D-ribose 1-diphosphate + 2 H(+)</text>
        <dbReference type="Rhea" id="RHEA:12733"/>
        <dbReference type="ChEBI" id="CHEBI:15378"/>
        <dbReference type="ChEBI" id="CHEBI:16526"/>
        <dbReference type="ChEBI" id="CHEBI:29959"/>
        <dbReference type="ChEBI" id="CHEBI:33019"/>
        <dbReference type="ChEBI" id="CHEBI:57502"/>
        <dbReference type="ChEBI" id="CHEBI:58017"/>
        <dbReference type="EC" id="2.4.2.19"/>
    </reaction>
</comment>
<keyword evidence="10" id="KW-1185">Reference proteome</keyword>
<keyword evidence="4 6" id="KW-0808">Transferase</keyword>
<dbReference type="InterPro" id="IPR013785">
    <property type="entry name" value="Aldolase_TIM"/>
</dbReference>
<dbReference type="PANTHER" id="PTHR32179">
    <property type="entry name" value="NICOTINATE-NUCLEOTIDE PYROPHOSPHORYLASE [CARBOXYLATING]"/>
    <property type="match status" value="1"/>
</dbReference>
<dbReference type="PIRSF" id="PIRSF006250">
    <property type="entry name" value="NadC_ModD"/>
    <property type="match status" value="1"/>
</dbReference>
<evidence type="ECO:0000313" key="10">
    <source>
        <dbReference type="Proteomes" id="UP001247542"/>
    </source>
</evidence>
<dbReference type="Gene3D" id="3.20.20.70">
    <property type="entry name" value="Aldolase class I"/>
    <property type="match status" value="1"/>
</dbReference>
<evidence type="ECO:0000256" key="5">
    <source>
        <dbReference type="ARBA" id="ARBA00047445"/>
    </source>
</evidence>
<dbReference type="InterPro" id="IPR002638">
    <property type="entry name" value="Quinolinate_PRibosylTrfase_C"/>
</dbReference>
<dbReference type="Gene3D" id="3.90.1170.20">
    <property type="entry name" value="Quinolinate phosphoribosyl transferase, N-terminal domain"/>
    <property type="match status" value="1"/>
</dbReference>
<evidence type="ECO:0000256" key="2">
    <source>
        <dbReference type="ARBA" id="ARBA00019205"/>
    </source>
</evidence>
<dbReference type="Pfam" id="PF02749">
    <property type="entry name" value="QRPTase_N"/>
    <property type="match status" value="1"/>
</dbReference>
<evidence type="ECO:0000256" key="3">
    <source>
        <dbReference type="ARBA" id="ARBA00022676"/>
    </source>
</evidence>
<feature type="domain" description="Quinolinate phosphoribosyl transferase N-terminal" evidence="8">
    <location>
        <begin position="25"/>
        <end position="107"/>
    </location>
</feature>
<evidence type="ECO:0000259" key="7">
    <source>
        <dbReference type="Pfam" id="PF01729"/>
    </source>
</evidence>
<dbReference type="InterPro" id="IPR037128">
    <property type="entry name" value="Quinolinate_PRibosylTase_N_sf"/>
</dbReference>
<evidence type="ECO:0000259" key="8">
    <source>
        <dbReference type="Pfam" id="PF02749"/>
    </source>
</evidence>
<comment type="similarity">
    <text evidence="1 6">Belongs to the NadC/ModD family.</text>
</comment>
<dbReference type="SUPFAM" id="SSF54675">
    <property type="entry name" value="Nicotinate/Quinolinate PRTase N-terminal domain-like"/>
    <property type="match status" value="1"/>
</dbReference>
<evidence type="ECO:0000256" key="4">
    <source>
        <dbReference type="ARBA" id="ARBA00022679"/>
    </source>
</evidence>
<gene>
    <name evidence="9" type="primary">modD</name>
    <name evidence="9" type="ORF">QS713_02420</name>
</gene>
<dbReference type="EMBL" id="JASXSX010000001">
    <property type="protein sequence ID" value="MDT3766919.1"/>
    <property type="molecule type" value="Genomic_DNA"/>
</dbReference>
<dbReference type="NCBIfam" id="TIGR01334">
    <property type="entry name" value="modD"/>
    <property type="match status" value="1"/>
</dbReference>
<reference evidence="9 10" key="1">
    <citation type="submission" date="2023-06" db="EMBL/GenBank/DDBJ databases">
        <title>Draft genome sequence of Gleimia hominis type strain CCUG 57540T.</title>
        <authorList>
            <person name="Salva-Serra F."/>
            <person name="Cardew S."/>
            <person name="Jensie Markopoulos S."/>
            <person name="Ohlen M."/>
            <person name="Inganas E."/>
            <person name="Svensson-Stadler L."/>
            <person name="Moore E.R.B."/>
        </authorList>
    </citation>
    <scope>NUCLEOTIDE SEQUENCE [LARGE SCALE GENOMIC DNA]</scope>
    <source>
        <strain evidence="9 10">CCUG 57540</strain>
    </source>
</reference>
<dbReference type="PANTHER" id="PTHR32179:SF4">
    <property type="entry name" value="PYROPHOSPHORYLASE MODD-RELATED"/>
    <property type="match status" value="1"/>
</dbReference>
<evidence type="ECO:0000313" key="9">
    <source>
        <dbReference type="EMBL" id="MDT3766919.1"/>
    </source>
</evidence>
<dbReference type="InterPro" id="IPR036068">
    <property type="entry name" value="Nicotinate_pribotase-like_C"/>
</dbReference>
<keyword evidence="3 6" id="KW-0328">Glycosyltransferase</keyword>